<dbReference type="PANTHER" id="PTHR43462">
    <property type="entry name" value="ALANYL-TRNA EDITING PROTEIN"/>
    <property type="match status" value="1"/>
</dbReference>
<dbReference type="GO" id="GO:0003676">
    <property type="term" value="F:nucleic acid binding"/>
    <property type="evidence" value="ECO:0007669"/>
    <property type="project" value="InterPro"/>
</dbReference>
<comment type="subcellular location">
    <subcellularLocation>
        <location evidence="2">Cytoplasm</location>
    </subcellularLocation>
</comment>
<dbReference type="RefSeq" id="WP_027288559.1">
    <property type="nucleotide sequence ID" value="NZ_NRRE01000029.1"/>
</dbReference>
<gene>
    <name evidence="8" type="ORF">CKO21_15715</name>
</gene>
<feature type="domain" description="Alanyl-transfer RNA synthetases family profile" evidence="7">
    <location>
        <begin position="1"/>
        <end position="229"/>
    </location>
</feature>
<keyword evidence="4" id="KW-0479">Metal-binding</keyword>
<evidence type="ECO:0000259" key="7">
    <source>
        <dbReference type="PROSITE" id="PS50860"/>
    </source>
</evidence>
<protein>
    <recommendedName>
        <fullName evidence="3">Alanine--tRNA ligase</fullName>
    </recommendedName>
    <alternativeName>
        <fullName evidence="6">Alanyl-tRNA synthetase</fullName>
    </alternativeName>
</protein>
<name>A0A934QLE7_9PROT</name>
<dbReference type="PANTHER" id="PTHR43462:SF1">
    <property type="entry name" value="ALANYL-TRNA EDITING PROTEIN AARSD1"/>
    <property type="match status" value="1"/>
</dbReference>
<dbReference type="InterPro" id="IPR009000">
    <property type="entry name" value="Transl_B-barrel_sf"/>
</dbReference>
<reference evidence="8" key="1">
    <citation type="submission" date="2017-08" db="EMBL/GenBank/DDBJ databases">
        <authorList>
            <person name="Imhoff J.F."/>
            <person name="Rahn T."/>
            <person name="Kuenzel S."/>
            <person name="Neulinger S.C."/>
        </authorList>
    </citation>
    <scope>NUCLEOTIDE SEQUENCE</scope>
    <source>
        <strain evidence="8">DSM 9154</strain>
    </source>
</reference>
<dbReference type="Proteomes" id="UP000778970">
    <property type="component" value="Unassembled WGS sequence"/>
</dbReference>
<comment type="cofactor">
    <cofactor evidence="1">
        <name>Zn(2+)</name>
        <dbReference type="ChEBI" id="CHEBI:29105"/>
    </cofactor>
</comment>
<organism evidence="8 9">
    <name type="scientific">Rhodovibrio salinarum</name>
    <dbReference type="NCBI Taxonomy" id="1087"/>
    <lineage>
        <taxon>Bacteria</taxon>
        <taxon>Pseudomonadati</taxon>
        <taxon>Pseudomonadota</taxon>
        <taxon>Alphaproteobacteria</taxon>
        <taxon>Rhodospirillales</taxon>
        <taxon>Rhodovibrionaceae</taxon>
        <taxon>Rhodovibrio</taxon>
    </lineage>
</organism>
<dbReference type="GO" id="GO:0005524">
    <property type="term" value="F:ATP binding"/>
    <property type="evidence" value="ECO:0007669"/>
    <property type="project" value="InterPro"/>
</dbReference>
<keyword evidence="8" id="KW-0378">Hydrolase</keyword>
<keyword evidence="5" id="KW-0862">Zinc</keyword>
<dbReference type="InterPro" id="IPR018164">
    <property type="entry name" value="Ala-tRNA-synth_IIc_N"/>
</dbReference>
<reference evidence="8" key="2">
    <citation type="journal article" date="2020" name="Microorganisms">
        <title>Osmotic Adaptation and Compatible Solute Biosynthesis of Phototrophic Bacteria as Revealed from Genome Analyses.</title>
        <authorList>
            <person name="Imhoff J.F."/>
            <person name="Rahn T."/>
            <person name="Kunzel S."/>
            <person name="Keller A."/>
            <person name="Neulinger S.C."/>
        </authorList>
    </citation>
    <scope>NUCLEOTIDE SEQUENCE</scope>
    <source>
        <strain evidence="8">DSM 9154</strain>
    </source>
</reference>
<dbReference type="InterPro" id="IPR051335">
    <property type="entry name" value="Alanyl-tRNA_Editing_Enzymes"/>
</dbReference>
<dbReference type="SMART" id="SM00863">
    <property type="entry name" value="tRNA_SAD"/>
    <property type="match status" value="1"/>
</dbReference>
<dbReference type="EMBL" id="NRRE01000029">
    <property type="protein sequence ID" value="MBK1698694.1"/>
    <property type="molecule type" value="Genomic_DNA"/>
</dbReference>
<evidence type="ECO:0000256" key="5">
    <source>
        <dbReference type="ARBA" id="ARBA00022833"/>
    </source>
</evidence>
<sequence length="235" mass="25501">MQLLFRQDAYAHSCTAEVVSADAEAGILLTRSVFYPMGGGQPGDSGRLLWSGGEIQIRDTRKTEDGQGCLLIPAEDAALPQPGDTVTAELDWDRRHRLMRMHTTLHLLCSLVDGPVTGGQIGAEKSRLDFALQGESVDKEALERDLNALIEGAHAVTADWISSAELEANPQLVRTMSVKPPVDGGWVRTVRIGEVDYQPCGGTHVANTREIGAVRVGKVESKGKQNRRINVHLVD</sequence>
<dbReference type="SUPFAM" id="SSF50447">
    <property type="entry name" value="Translation proteins"/>
    <property type="match status" value="1"/>
</dbReference>
<evidence type="ECO:0000256" key="4">
    <source>
        <dbReference type="ARBA" id="ARBA00022723"/>
    </source>
</evidence>
<evidence type="ECO:0000256" key="3">
    <source>
        <dbReference type="ARBA" id="ARBA00017959"/>
    </source>
</evidence>
<dbReference type="Pfam" id="PF07973">
    <property type="entry name" value="tRNA_SAD"/>
    <property type="match status" value="1"/>
</dbReference>
<dbReference type="InterPro" id="IPR018163">
    <property type="entry name" value="Thr/Ala-tRNA-synth_IIc_edit"/>
</dbReference>
<dbReference type="GO" id="GO:0004813">
    <property type="term" value="F:alanine-tRNA ligase activity"/>
    <property type="evidence" value="ECO:0007669"/>
    <property type="project" value="InterPro"/>
</dbReference>
<dbReference type="AlphaFoldDB" id="A0A934QLE7"/>
<keyword evidence="9" id="KW-1185">Reference proteome</keyword>
<dbReference type="GO" id="GO:0046872">
    <property type="term" value="F:metal ion binding"/>
    <property type="evidence" value="ECO:0007669"/>
    <property type="project" value="UniProtKB-KW"/>
</dbReference>
<dbReference type="SUPFAM" id="SSF55186">
    <property type="entry name" value="ThrRS/AlaRS common domain"/>
    <property type="match status" value="1"/>
</dbReference>
<dbReference type="Pfam" id="PF01411">
    <property type="entry name" value="tRNA-synt_2c"/>
    <property type="match status" value="1"/>
</dbReference>
<comment type="caution">
    <text evidence="8">The sequence shown here is derived from an EMBL/GenBank/DDBJ whole genome shotgun (WGS) entry which is preliminary data.</text>
</comment>
<dbReference type="PROSITE" id="PS50860">
    <property type="entry name" value="AA_TRNA_LIGASE_II_ALA"/>
    <property type="match status" value="1"/>
</dbReference>
<evidence type="ECO:0000313" key="9">
    <source>
        <dbReference type="Proteomes" id="UP000778970"/>
    </source>
</evidence>
<evidence type="ECO:0000256" key="1">
    <source>
        <dbReference type="ARBA" id="ARBA00001947"/>
    </source>
</evidence>
<dbReference type="InterPro" id="IPR018165">
    <property type="entry name" value="Ala-tRNA-synth_IIc_core"/>
</dbReference>
<evidence type="ECO:0000256" key="6">
    <source>
        <dbReference type="ARBA" id="ARBA00032577"/>
    </source>
</evidence>
<dbReference type="GO" id="GO:0006419">
    <property type="term" value="P:alanyl-tRNA aminoacylation"/>
    <property type="evidence" value="ECO:0007669"/>
    <property type="project" value="InterPro"/>
</dbReference>
<evidence type="ECO:0000256" key="2">
    <source>
        <dbReference type="ARBA" id="ARBA00004496"/>
    </source>
</evidence>
<dbReference type="Gene3D" id="2.40.30.130">
    <property type="match status" value="1"/>
</dbReference>
<evidence type="ECO:0000313" key="8">
    <source>
        <dbReference type="EMBL" id="MBK1698694.1"/>
    </source>
</evidence>
<accession>A0A934QLE7</accession>
<dbReference type="GO" id="GO:0005737">
    <property type="term" value="C:cytoplasm"/>
    <property type="evidence" value="ECO:0007669"/>
    <property type="project" value="UniProtKB-SubCell"/>
</dbReference>
<dbReference type="GO" id="GO:0002161">
    <property type="term" value="F:aminoacyl-tRNA deacylase activity"/>
    <property type="evidence" value="ECO:0007669"/>
    <property type="project" value="UniProtKB-ARBA"/>
</dbReference>
<dbReference type="InterPro" id="IPR012947">
    <property type="entry name" value="tRNA_SAD"/>
</dbReference>
<proteinExistence type="predicted"/>
<dbReference type="Gene3D" id="3.30.980.10">
    <property type="entry name" value="Threonyl-trna Synthetase, Chain A, domain 2"/>
    <property type="match status" value="1"/>
</dbReference>